<dbReference type="Proteomes" id="UP000011064">
    <property type="component" value="Unassembled WGS sequence"/>
</dbReference>
<feature type="compositionally biased region" description="Acidic residues" evidence="1">
    <location>
        <begin position="414"/>
        <end position="432"/>
    </location>
</feature>
<feature type="region of interest" description="Disordered" evidence="1">
    <location>
        <begin position="1"/>
        <end position="84"/>
    </location>
</feature>
<accession>L8FXA1</accession>
<evidence type="ECO:0000256" key="1">
    <source>
        <dbReference type="SAM" id="MobiDB-lite"/>
    </source>
</evidence>
<feature type="compositionally biased region" description="Polar residues" evidence="1">
    <location>
        <begin position="1"/>
        <end position="10"/>
    </location>
</feature>
<name>L8FXA1_PSED2</name>
<dbReference type="AlphaFoldDB" id="L8FXA1"/>
<dbReference type="HOGENOM" id="CLU_634797_0_0_1"/>
<dbReference type="EMBL" id="GL573371">
    <property type="protein sequence ID" value="ELR05113.1"/>
    <property type="molecule type" value="Genomic_DNA"/>
</dbReference>
<dbReference type="VEuPathDB" id="FungiDB:GMDG_07155"/>
<feature type="region of interest" description="Disordered" evidence="1">
    <location>
        <begin position="312"/>
        <end position="339"/>
    </location>
</feature>
<dbReference type="OrthoDB" id="4338738at2759"/>
<dbReference type="InParanoid" id="L8FXA1"/>
<protein>
    <submittedName>
        <fullName evidence="2">Uncharacterized protein</fullName>
    </submittedName>
</protein>
<feature type="region of interest" description="Disordered" evidence="1">
    <location>
        <begin position="402"/>
        <end position="432"/>
    </location>
</feature>
<feature type="compositionally biased region" description="Low complexity" evidence="1">
    <location>
        <begin position="68"/>
        <end position="84"/>
    </location>
</feature>
<sequence>MASTPLTTEASGLKATEEAVAAATMAANTPPQPPPPLPPLPEPRPRQLVNEAASETTIPGSAPPTTPPTTSFAASTAAPAPMVPASSPVISPTSLVASLPSPGLASPGLVRPSTALELTARVPPATPVRPATAVRSAPQPVVLDSPTPAHQMALQLLRSGMAEETRRSRALASLLTLPDARHLEFRSLIPADLPNLARVQNLEAAVAFTAGEVAQPPCTDCDRGHGQFVECVSVVGFLHGSCANCHFGGEGKRCSLRARLLTALAATSSTAPLLSTPAAAPITGSPSGRSSLHVRHAVKAATSYATEALTEEALRGRKRRATSPSTKDSRPARRPRVTAARVRATTRASVAATTGLVPVPRAPLDYQLELENAVAQFRVASPSSRERLRLVHSLEGVAMQIVTSSEGNPSLFQGEDEEEDEEEEEEGEEEAA</sequence>
<proteinExistence type="predicted"/>
<dbReference type="Pfam" id="PF12511">
    <property type="entry name" value="DUF3716"/>
    <property type="match status" value="1"/>
</dbReference>
<reference evidence="3" key="1">
    <citation type="submission" date="2010-09" db="EMBL/GenBank/DDBJ databases">
        <title>The genome sequence of Geomyces destructans 20631-21.</title>
        <authorList>
            <consortium name="The Broad Institute Genome Sequencing Platform"/>
            <person name="Cuomo C.A."/>
            <person name="Blehert D.S."/>
            <person name="Lorch J.M."/>
            <person name="Young S.K."/>
            <person name="Zeng Q."/>
            <person name="Gargeya S."/>
            <person name="Fitzgerald M."/>
            <person name="Haas B."/>
            <person name="Abouelleil A."/>
            <person name="Alvarado L."/>
            <person name="Arachchi H.M."/>
            <person name="Berlin A."/>
            <person name="Brown A."/>
            <person name="Chapman S.B."/>
            <person name="Chen Z."/>
            <person name="Dunbar C."/>
            <person name="Freedman E."/>
            <person name="Gearin G."/>
            <person name="Gellesch M."/>
            <person name="Goldberg J."/>
            <person name="Griggs A."/>
            <person name="Gujja S."/>
            <person name="Heiman D."/>
            <person name="Howarth C."/>
            <person name="Larson L."/>
            <person name="Lui A."/>
            <person name="MacDonald P.J.P."/>
            <person name="Montmayeur A."/>
            <person name="Murphy C."/>
            <person name="Neiman D."/>
            <person name="Pearson M."/>
            <person name="Priest M."/>
            <person name="Roberts A."/>
            <person name="Saif S."/>
            <person name="Shea T."/>
            <person name="Shenoy N."/>
            <person name="Sisk P."/>
            <person name="Stolte C."/>
            <person name="Sykes S."/>
            <person name="Wortman J."/>
            <person name="Nusbaum C."/>
            <person name="Birren B."/>
        </authorList>
    </citation>
    <scope>NUCLEOTIDE SEQUENCE [LARGE SCALE GENOMIC DNA]</scope>
    <source>
        <strain evidence="3">ATCC MYA-4855 / 20631-21</strain>
    </source>
</reference>
<feature type="compositionally biased region" description="Pro residues" evidence="1">
    <location>
        <begin position="30"/>
        <end position="42"/>
    </location>
</feature>
<keyword evidence="3" id="KW-1185">Reference proteome</keyword>
<feature type="compositionally biased region" description="Polar residues" evidence="1">
    <location>
        <begin position="402"/>
        <end position="411"/>
    </location>
</feature>
<evidence type="ECO:0000313" key="3">
    <source>
        <dbReference type="Proteomes" id="UP000011064"/>
    </source>
</evidence>
<organism evidence="2 3">
    <name type="scientific">Pseudogymnoascus destructans (strain ATCC MYA-4855 / 20631-21)</name>
    <name type="common">Bat white-nose syndrome fungus</name>
    <name type="synonym">Geomyces destructans</name>
    <dbReference type="NCBI Taxonomy" id="658429"/>
    <lineage>
        <taxon>Eukaryota</taxon>
        <taxon>Fungi</taxon>
        <taxon>Dikarya</taxon>
        <taxon>Ascomycota</taxon>
        <taxon>Pezizomycotina</taxon>
        <taxon>Leotiomycetes</taxon>
        <taxon>Thelebolales</taxon>
        <taxon>Thelebolaceae</taxon>
        <taxon>Pseudogymnoascus</taxon>
    </lineage>
</organism>
<gene>
    <name evidence="2" type="ORF">GMDG_07155</name>
</gene>
<evidence type="ECO:0000313" key="2">
    <source>
        <dbReference type="EMBL" id="ELR05113.1"/>
    </source>
</evidence>
<dbReference type="InterPro" id="IPR022190">
    <property type="entry name" value="DUF3716"/>
</dbReference>
<dbReference type="STRING" id="658429.L8FXA1"/>
<feature type="compositionally biased region" description="Low complexity" evidence="1">
    <location>
        <begin position="18"/>
        <end position="27"/>
    </location>
</feature>